<evidence type="ECO:0000256" key="1">
    <source>
        <dbReference type="SAM" id="MobiDB-lite"/>
    </source>
</evidence>
<feature type="compositionally biased region" description="Low complexity" evidence="1">
    <location>
        <begin position="145"/>
        <end position="154"/>
    </location>
</feature>
<dbReference type="EMBL" id="FAXN01000069">
    <property type="protein sequence ID" value="CUV66186.1"/>
    <property type="molecule type" value="Genomic_DNA"/>
</dbReference>
<feature type="region of interest" description="Disordered" evidence="1">
    <location>
        <begin position="139"/>
        <end position="160"/>
    </location>
</feature>
<feature type="compositionally biased region" description="Low complexity" evidence="1">
    <location>
        <begin position="104"/>
        <end position="115"/>
    </location>
</feature>
<gene>
    <name evidence="2" type="ORF">BN3087_660016</name>
</gene>
<feature type="region of interest" description="Disordered" evidence="1">
    <location>
        <begin position="98"/>
        <end position="126"/>
    </location>
</feature>
<organism evidence="2">
    <name type="scientific">Sulfurovum sp. enrichment culture clone C5</name>
    <dbReference type="NCBI Taxonomy" id="497650"/>
    <lineage>
        <taxon>Bacteria</taxon>
        <taxon>Pseudomonadati</taxon>
        <taxon>Campylobacterota</taxon>
        <taxon>Epsilonproteobacteria</taxon>
        <taxon>Campylobacterales</taxon>
        <taxon>Sulfurovaceae</taxon>
        <taxon>Sulfurovum</taxon>
        <taxon>environmental samples</taxon>
    </lineage>
</organism>
<proteinExistence type="predicted"/>
<name>A0A0S4XPD3_9BACT</name>
<dbReference type="AlphaFoldDB" id="A0A0S4XPD3"/>
<protein>
    <submittedName>
        <fullName evidence="2">Uncharacterized protein</fullName>
    </submittedName>
</protein>
<sequence>MAKIRLQKKKSKFAQVSRKLLSNPKISLRAKGLGSWLELHQDGFELNFEFILQNMKEGRDAIRETIKELKEQGFLLTLQIRDKNGKFQTVWHFDSDGDIDIEPTTENPPTVEPTTGIPYTVEPPTVNPTQIIKVNNTIKNKRKNTNNTLSPKSSLKPKKEEERSFDKSLFLKFIEDTRKVYKGNGDRNWFPTLFDYQDKQIGVNSNGHLYVKGTGETLQPSEAQNLWEYIFKHKEQIVSVEHQIENHRQKIIQELRSKTLSQGDQAS</sequence>
<accession>A0A0S4XPD3</accession>
<evidence type="ECO:0000313" key="2">
    <source>
        <dbReference type="EMBL" id="CUV66186.1"/>
    </source>
</evidence>
<reference evidence="2" key="1">
    <citation type="submission" date="2015-11" db="EMBL/GenBank/DDBJ databases">
        <authorList>
            <person name="Zhang Y."/>
            <person name="Guo Z."/>
        </authorList>
    </citation>
    <scope>NUCLEOTIDE SEQUENCE</scope>
    <source>
        <strain evidence="2">BN30871</strain>
    </source>
</reference>